<evidence type="ECO:0000313" key="9">
    <source>
        <dbReference type="EMBL" id="VEI03125.1"/>
    </source>
</evidence>
<dbReference type="InterPro" id="IPR011249">
    <property type="entry name" value="Metalloenz_LuxS/M16"/>
</dbReference>
<keyword evidence="3" id="KW-0378">Hydrolase</keyword>
<dbReference type="Proteomes" id="UP000277858">
    <property type="component" value="Chromosome"/>
</dbReference>
<protein>
    <submittedName>
        <fullName evidence="9">Protease3</fullName>
    </submittedName>
</protein>
<keyword evidence="5" id="KW-0482">Metalloprotease</keyword>
<dbReference type="InterPro" id="IPR050626">
    <property type="entry name" value="Peptidase_M16"/>
</dbReference>
<keyword evidence="10" id="KW-1185">Reference proteome</keyword>
<evidence type="ECO:0000256" key="3">
    <source>
        <dbReference type="ARBA" id="ARBA00022801"/>
    </source>
</evidence>
<dbReference type="STRING" id="1122997.GCA_000425285_02272"/>
<dbReference type="GO" id="GO:0046872">
    <property type="term" value="F:metal ion binding"/>
    <property type="evidence" value="ECO:0007669"/>
    <property type="project" value="InterPro"/>
</dbReference>
<dbReference type="PANTHER" id="PTHR43690:SF17">
    <property type="entry name" value="PROTEIN YHJJ"/>
    <property type="match status" value="1"/>
</dbReference>
<dbReference type="Gene3D" id="3.30.830.10">
    <property type="entry name" value="Metalloenzyme, LuxS/M16 peptidase-like"/>
    <property type="match status" value="2"/>
</dbReference>
<keyword evidence="4" id="KW-0862">Zinc</keyword>
<feature type="region of interest" description="Disordered" evidence="6">
    <location>
        <begin position="470"/>
        <end position="493"/>
    </location>
</feature>
<evidence type="ECO:0000313" key="10">
    <source>
        <dbReference type="Proteomes" id="UP000277858"/>
    </source>
</evidence>
<dbReference type="InterPro" id="IPR011765">
    <property type="entry name" value="Pept_M16_N"/>
</dbReference>
<dbReference type="InterPro" id="IPR007863">
    <property type="entry name" value="Peptidase_M16_C"/>
</dbReference>
<dbReference type="AlphaFoldDB" id="A0A448NYX3"/>
<comment type="similarity">
    <text evidence="1">Belongs to the peptidase M16 family.</text>
</comment>
<feature type="domain" description="Peptidase M16 C-terminal" evidence="8">
    <location>
        <begin position="181"/>
        <end position="374"/>
    </location>
</feature>
<sequence>MPGDIALRSTTLDNGMRVVVNPDMTCPAVAVNIWYRVGSADETVGHFGFAHLFEHLMFSGTTSGIASGEHLAAVESVGGTANATTSFDRTNFFETVPAGALELALWLESERLAHLAVTTENLDIQREVVKEEKRQRYDNLPYGDMLAHLLAQQFGADGVAEGHPYAHPTIGSVPDLDAACLDDVVSFHRQWYRPDNACLVIAGCVDADRALLLADRYLGAVPAGEGPAPYRDRTPSVPSLSVSSLSEPSLTVPALPLPSRRVLEREVPRTAVSLSWPSPPVTDADQLSLEDALSVLQTGMASRLVRHLLRDLQLVEGISGYDLGLSRGRSTAALVASLRPGVEESRYIDEVSAALRRLAAEGPTAAEMARVHAQVERDWLLELATADDRADAINFYETIMGSGHRVNDYLDRMGRVGADDVARAAARWLDPDKASVLVYRRLESGPAGGVEAGVEDEAGIEDGAGVEDETGVAHEIGIDQGADGDAELSKESR</sequence>
<dbReference type="EMBL" id="LR134473">
    <property type="protein sequence ID" value="VEI03125.1"/>
    <property type="molecule type" value="Genomic_DNA"/>
</dbReference>
<dbReference type="GO" id="GO:0008237">
    <property type="term" value="F:metallopeptidase activity"/>
    <property type="evidence" value="ECO:0007669"/>
    <property type="project" value="UniProtKB-KW"/>
</dbReference>
<dbReference type="PANTHER" id="PTHR43690">
    <property type="entry name" value="NARDILYSIN"/>
    <property type="match status" value="1"/>
</dbReference>
<dbReference type="SUPFAM" id="SSF63411">
    <property type="entry name" value="LuxS/MPP-like metallohydrolase"/>
    <property type="match status" value="2"/>
</dbReference>
<evidence type="ECO:0000256" key="6">
    <source>
        <dbReference type="SAM" id="MobiDB-lite"/>
    </source>
</evidence>
<evidence type="ECO:0000256" key="4">
    <source>
        <dbReference type="ARBA" id="ARBA00022833"/>
    </source>
</evidence>
<evidence type="ECO:0000259" key="7">
    <source>
        <dbReference type="Pfam" id="PF00675"/>
    </source>
</evidence>
<keyword evidence="2 9" id="KW-0645">Protease</keyword>
<evidence type="ECO:0000256" key="5">
    <source>
        <dbReference type="ARBA" id="ARBA00023049"/>
    </source>
</evidence>
<reference evidence="9 10" key="1">
    <citation type="submission" date="2018-12" db="EMBL/GenBank/DDBJ databases">
        <authorList>
            <consortium name="Pathogen Informatics"/>
        </authorList>
    </citation>
    <scope>NUCLEOTIDE SEQUENCE [LARGE SCALE GENOMIC DNA]</scope>
    <source>
        <strain evidence="9 10">NCTC13652</strain>
    </source>
</reference>
<proteinExistence type="inferred from homology"/>
<evidence type="ECO:0000259" key="8">
    <source>
        <dbReference type="Pfam" id="PF05193"/>
    </source>
</evidence>
<accession>A0A448NYX3</accession>
<feature type="domain" description="Peptidase M16 N-terminal" evidence="7">
    <location>
        <begin position="18"/>
        <end position="141"/>
    </location>
</feature>
<gene>
    <name evidence="9" type="ORF">NCTC13652_01323</name>
</gene>
<evidence type="ECO:0000256" key="2">
    <source>
        <dbReference type="ARBA" id="ARBA00022670"/>
    </source>
</evidence>
<name>A0A448NYX3_9ACTN</name>
<dbReference type="GO" id="GO:0006508">
    <property type="term" value="P:proteolysis"/>
    <property type="evidence" value="ECO:0007669"/>
    <property type="project" value="UniProtKB-KW"/>
</dbReference>
<dbReference type="Pfam" id="PF00675">
    <property type="entry name" value="Peptidase_M16"/>
    <property type="match status" value="1"/>
</dbReference>
<dbReference type="Pfam" id="PF05193">
    <property type="entry name" value="Peptidase_M16_C"/>
    <property type="match status" value="1"/>
</dbReference>
<organism evidence="9 10">
    <name type="scientific">Acidipropionibacterium jensenii</name>
    <dbReference type="NCBI Taxonomy" id="1749"/>
    <lineage>
        <taxon>Bacteria</taxon>
        <taxon>Bacillati</taxon>
        <taxon>Actinomycetota</taxon>
        <taxon>Actinomycetes</taxon>
        <taxon>Propionibacteriales</taxon>
        <taxon>Propionibacteriaceae</taxon>
        <taxon>Acidipropionibacterium</taxon>
    </lineage>
</organism>
<evidence type="ECO:0000256" key="1">
    <source>
        <dbReference type="ARBA" id="ARBA00007261"/>
    </source>
</evidence>